<evidence type="ECO:0000256" key="5">
    <source>
        <dbReference type="ARBA" id="ARBA00022946"/>
    </source>
</evidence>
<keyword evidence="9" id="KW-0472">Membrane</keyword>
<keyword evidence="5" id="KW-0809">Transit peptide</keyword>
<proteinExistence type="inferred from homology"/>
<feature type="compositionally biased region" description="Polar residues" evidence="8">
    <location>
        <begin position="61"/>
        <end position="76"/>
    </location>
</feature>
<gene>
    <name evidence="10" type="ORF">g.11834</name>
</gene>
<evidence type="ECO:0000256" key="6">
    <source>
        <dbReference type="ARBA" id="ARBA00023128"/>
    </source>
</evidence>
<keyword evidence="6" id="KW-0496">Mitochondrion</keyword>
<name>A0A6G1SJM7_9ACAR</name>
<evidence type="ECO:0000313" key="10">
    <source>
        <dbReference type="EMBL" id="MDE50579.1"/>
    </source>
</evidence>
<evidence type="ECO:0000256" key="2">
    <source>
        <dbReference type="ARBA" id="ARBA00008219"/>
    </source>
</evidence>
<dbReference type="EMBL" id="GGYP01005808">
    <property type="protein sequence ID" value="MDE50579.1"/>
    <property type="molecule type" value="Transcribed_RNA"/>
</dbReference>
<reference evidence="10" key="1">
    <citation type="submission" date="2018-10" db="EMBL/GenBank/DDBJ databases">
        <title>Transcriptome assembly of Aceria tosichella (Wheat curl mite) Type 2.</title>
        <authorList>
            <person name="Scully E.D."/>
            <person name="Geib S.M."/>
            <person name="Palmer N.A."/>
            <person name="Gupta A.K."/>
            <person name="Sarath G."/>
            <person name="Tatineni S."/>
        </authorList>
    </citation>
    <scope>NUCLEOTIDE SEQUENCE</scope>
    <source>
        <strain evidence="10">LincolnNE</strain>
    </source>
</reference>
<feature type="region of interest" description="Disordered" evidence="8">
    <location>
        <begin position="61"/>
        <end position="81"/>
    </location>
</feature>
<sequence>MSVVRDKKRHRQRHKNSSLKIFLNRHQHIIDLLSATLVIGLCLIVLLPKVHDSFVASGNNHTHLTTDQDPLSTAPRSSEIEAQPDDSFKIATISEILVASVNNNTLAVSPTSDLLPIVDPAQDEHHHHHGNSNSSNKSDNGSAFLPFYVMFGVLGMFRKPSANELEEERVRLTDEQKMKKMKPVELAIAKGVLSMCDQNYDKANQLFHEALHMAQDENDEEQEELILNLIASNYFESGDFQNAEKLFIDLMKRMIAHDVAPTSPGILELSLKLASIYSKSPETAEKALKGFKFVISSLLNSLDDIVSNIEELDFQEISDEKKNELALLGWSYDWFAKHLLTMNDYSAAAIMLHKAYEISSKVLGPFHDQTLILLNDIGTTLAMNDSPDEGRKFMKKAVEGAITNNSSELASFYVNLGLVYLKLRDLKEAKQYCEYSMDLAKKNPEQYNSHDVVELSRTCLTHIERLLGTER</sequence>
<comment type="subcellular location">
    <subcellularLocation>
        <location evidence="1">Mitochondrion</location>
    </subcellularLocation>
</comment>
<dbReference type="SUPFAM" id="SSF48452">
    <property type="entry name" value="TPR-like"/>
    <property type="match status" value="2"/>
</dbReference>
<dbReference type="PANTHER" id="PTHR13143">
    <property type="entry name" value="TETRATRICOPEPTIDE REPEAT PROTEIN 19"/>
    <property type="match status" value="1"/>
</dbReference>
<evidence type="ECO:0000256" key="8">
    <source>
        <dbReference type="SAM" id="MobiDB-lite"/>
    </source>
</evidence>
<dbReference type="InterPro" id="IPR040395">
    <property type="entry name" value="TTC19"/>
</dbReference>
<dbReference type="AlphaFoldDB" id="A0A6G1SJM7"/>
<evidence type="ECO:0000256" key="3">
    <source>
        <dbReference type="ARBA" id="ARBA00022737"/>
    </source>
</evidence>
<keyword evidence="4 7" id="KW-0802">TPR repeat</keyword>
<dbReference type="InterPro" id="IPR011990">
    <property type="entry name" value="TPR-like_helical_dom_sf"/>
</dbReference>
<evidence type="ECO:0000256" key="1">
    <source>
        <dbReference type="ARBA" id="ARBA00004173"/>
    </source>
</evidence>
<dbReference type="GO" id="GO:0005743">
    <property type="term" value="C:mitochondrial inner membrane"/>
    <property type="evidence" value="ECO:0007669"/>
    <property type="project" value="TreeGrafter"/>
</dbReference>
<dbReference type="Pfam" id="PF13181">
    <property type="entry name" value="TPR_8"/>
    <property type="match status" value="1"/>
</dbReference>
<feature type="transmembrane region" description="Helical" evidence="9">
    <location>
        <begin position="29"/>
        <end position="47"/>
    </location>
</feature>
<protein>
    <submittedName>
        <fullName evidence="10">Tetratricopeptide repeat protein 19, mitochondrial</fullName>
    </submittedName>
</protein>
<keyword evidence="3" id="KW-0677">Repeat</keyword>
<keyword evidence="9" id="KW-0812">Transmembrane</keyword>
<dbReference type="PROSITE" id="PS50005">
    <property type="entry name" value="TPR"/>
    <property type="match status" value="1"/>
</dbReference>
<accession>A0A6G1SJM7</accession>
<dbReference type="Gene3D" id="1.25.40.10">
    <property type="entry name" value="Tetratricopeptide repeat domain"/>
    <property type="match status" value="2"/>
</dbReference>
<dbReference type="GO" id="GO:0034551">
    <property type="term" value="P:mitochondrial respiratory chain complex III assembly"/>
    <property type="evidence" value="ECO:0007669"/>
    <property type="project" value="InterPro"/>
</dbReference>
<evidence type="ECO:0000256" key="9">
    <source>
        <dbReference type="SAM" id="Phobius"/>
    </source>
</evidence>
<feature type="repeat" description="TPR" evidence="7">
    <location>
        <begin position="410"/>
        <end position="443"/>
    </location>
</feature>
<dbReference type="InterPro" id="IPR019734">
    <property type="entry name" value="TPR_rpt"/>
</dbReference>
<organism evidence="10">
    <name type="scientific">Aceria tosichella</name>
    <name type="common">wheat curl mite</name>
    <dbReference type="NCBI Taxonomy" id="561515"/>
    <lineage>
        <taxon>Eukaryota</taxon>
        <taxon>Metazoa</taxon>
        <taxon>Ecdysozoa</taxon>
        <taxon>Arthropoda</taxon>
        <taxon>Chelicerata</taxon>
        <taxon>Arachnida</taxon>
        <taxon>Acari</taxon>
        <taxon>Acariformes</taxon>
        <taxon>Trombidiformes</taxon>
        <taxon>Prostigmata</taxon>
        <taxon>Eupodina</taxon>
        <taxon>Eriophyoidea</taxon>
        <taxon>Eriophyidae</taxon>
        <taxon>Eriophyinae</taxon>
        <taxon>Aceriini</taxon>
        <taxon>Aceria</taxon>
    </lineage>
</organism>
<keyword evidence="9" id="KW-1133">Transmembrane helix</keyword>
<evidence type="ECO:0000256" key="7">
    <source>
        <dbReference type="PROSITE-ProRule" id="PRU00339"/>
    </source>
</evidence>
<dbReference type="SMART" id="SM00028">
    <property type="entry name" value="TPR"/>
    <property type="match status" value="2"/>
</dbReference>
<evidence type="ECO:0000256" key="4">
    <source>
        <dbReference type="ARBA" id="ARBA00022803"/>
    </source>
</evidence>
<dbReference type="PANTHER" id="PTHR13143:SF6">
    <property type="entry name" value="TETRATRICOPEPTIDE REPEAT PROTEIN 19, MITOCHONDRIAL"/>
    <property type="match status" value="1"/>
</dbReference>
<comment type="similarity">
    <text evidence="2">Belongs to the TTC19 family.</text>
</comment>